<evidence type="ECO:0000256" key="5">
    <source>
        <dbReference type="ARBA" id="ARBA00022776"/>
    </source>
</evidence>
<reference evidence="10" key="1">
    <citation type="journal article" date="2020" name="Stud. Mycol.">
        <title>101 Dothideomycetes genomes: a test case for predicting lifestyles and emergence of pathogens.</title>
        <authorList>
            <person name="Haridas S."/>
            <person name="Albert R."/>
            <person name="Binder M."/>
            <person name="Bloem J."/>
            <person name="Labutti K."/>
            <person name="Salamov A."/>
            <person name="Andreopoulos B."/>
            <person name="Baker S."/>
            <person name="Barry K."/>
            <person name="Bills G."/>
            <person name="Bluhm B."/>
            <person name="Cannon C."/>
            <person name="Castanera R."/>
            <person name="Culley D."/>
            <person name="Daum C."/>
            <person name="Ezra D."/>
            <person name="Gonzalez J."/>
            <person name="Henrissat B."/>
            <person name="Kuo A."/>
            <person name="Liang C."/>
            <person name="Lipzen A."/>
            <person name="Lutzoni F."/>
            <person name="Magnuson J."/>
            <person name="Mondo S."/>
            <person name="Nolan M."/>
            <person name="Ohm R."/>
            <person name="Pangilinan J."/>
            <person name="Park H.-J."/>
            <person name="Ramirez L."/>
            <person name="Alfaro M."/>
            <person name="Sun H."/>
            <person name="Tritt A."/>
            <person name="Yoshinaga Y."/>
            <person name="Zwiers L.-H."/>
            <person name="Turgeon B."/>
            <person name="Goodwin S."/>
            <person name="Spatafora J."/>
            <person name="Crous P."/>
            <person name="Grigoriev I."/>
        </authorList>
    </citation>
    <scope>NUCLEOTIDE SEQUENCE</scope>
    <source>
        <strain evidence="10">CBS 109.77</strain>
    </source>
</reference>
<evidence type="ECO:0000256" key="3">
    <source>
        <dbReference type="ARBA" id="ARBA00022454"/>
    </source>
</evidence>
<sequence>MPGRPSARSTRGSNATVARKSSTTTLKSRGSASARTSAHAVEIPDEGPVTSLRTRISQIFSDAQKTTATQRKLVVNLRKIQEACCYELPDPKTKANQDDDFDETEFNEEVVRCMIKVMAVKKSEPVGDRIIRFLGVFLKHATDKDNAILQTDDDDAAMVAFPETPTSRLTSHILVNLLEFVTVKDKTVRFRSSQTVAHIVNSLDQIDNELFNLIRLGLIKRLRDKEPSVRVQAVLGLGRLADDNEEDNDDEDSDEDIAGGILIKLLDIMRNDPSADVRRAVLLNLPIRPSTLQWLLERARDLDTATRRALYGKLLPALGDFRHMSISHRDKLLRWGLRDRDETVRKATARLFRERWIEDCASSPNSTEEKVPGQVAAPKLEAIVELLERIEVIHSGEEGGIAHEAMREFWDGRPDYREFVTFDDDFWNELTPESSFLARSLNDYCQNAQDDRVQEMLEAKMPEVTKFAYHIRTHLRHLITFIQEDATRDEPNEEAAEEAAEQEFVVEQLLYMALTLDYSDEMGRRQIYQIMREAIARPELPEECTKLAVDVLRTVCGKRGESEFYGTVLEAIAEVRDTILDEEGGPELDENGEESFHSAQSEVEESDETPPANPRGSKKSKQEDPETAEQKRVAAVLVYSKCLHIVQCMLQNLECDIDASESLKTMLNTLVIPAVRDSATMIRERGLINLGLCMLLSENLASGNLPLFFRCFAVGTELMKVTAIQTCADVAITHPSLLAPPPRDTNVTEDGTIAPPAVNPLVKNMTKVFLKALSSDVAAINLAACTAASKLLLHGILPATSTLPIIRAFTLAYFNPESALNSALRQSLSYFLPVFCHSKLKNAHLMAQVAVPAIKQLLLIREDIDAEEEEMVGWPVVCAHLSEWTDGRKVVGATELSLEGKMVSVKGAEDPHIHLAIEILERALTSTCSKDERKPLLTLLGKLHISTSTPVKGDMADEEALRTLHGLVTEAVENKLGVDATSRNMLTKLEVGLTKRLGEVELVTQIQDGEDEASAEIEEETPAPQDAATDAETEGDATEAQNTEVSDLEDATEMQPEAKAETRRQSKTPAPTSDVEMLDEDEEDDDDTMLAHLQAEGTRMPLDYEDTMDIDDEAEGDSTMTVGRTVKTESDIMDELLESELE</sequence>
<keyword evidence="5" id="KW-0498">Mitosis</keyword>
<feature type="compositionally biased region" description="Acidic residues" evidence="8">
    <location>
        <begin position="583"/>
        <end position="593"/>
    </location>
</feature>
<dbReference type="GO" id="GO:0000793">
    <property type="term" value="C:condensed chromosome"/>
    <property type="evidence" value="ECO:0007669"/>
    <property type="project" value="TreeGrafter"/>
</dbReference>
<name>A0A6A6X6K2_9PLEO</name>
<evidence type="ECO:0000256" key="8">
    <source>
        <dbReference type="SAM" id="MobiDB-lite"/>
    </source>
</evidence>
<dbReference type="EMBL" id="MU002005">
    <property type="protein sequence ID" value="KAF2791705.1"/>
    <property type="molecule type" value="Genomic_DNA"/>
</dbReference>
<dbReference type="OrthoDB" id="27187at2759"/>
<dbReference type="InterPro" id="IPR016024">
    <property type="entry name" value="ARM-type_fold"/>
</dbReference>
<accession>A0A6A6X6K2</accession>
<evidence type="ECO:0000256" key="4">
    <source>
        <dbReference type="ARBA" id="ARBA00022618"/>
    </source>
</evidence>
<comment type="similarity">
    <text evidence="2">Belongs to the CND3 (condensin subunit 3) family.</text>
</comment>
<feature type="region of interest" description="Disordered" evidence="8">
    <location>
        <begin position="583"/>
        <end position="627"/>
    </location>
</feature>
<dbReference type="InterPro" id="IPR011989">
    <property type="entry name" value="ARM-like"/>
</dbReference>
<evidence type="ECO:0000259" key="9">
    <source>
        <dbReference type="Pfam" id="PF12719"/>
    </source>
</evidence>
<protein>
    <submittedName>
        <fullName evidence="10">Condensin complex component cnd3</fullName>
    </submittedName>
</protein>
<dbReference type="Gene3D" id="1.25.10.10">
    <property type="entry name" value="Leucine-rich Repeat Variant"/>
    <property type="match status" value="1"/>
</dbReference>
<dbReference type="SUPFAM" id="SSF48371">
    <property type="entry name" value="ARM repeat"/>
    <property type="match status" value="1"/>
</dbReference>
<organism evidence="10 11">
    <name type="scientific">Melanomma pulvis-pyrius CBS 109.77</name>
    <dbReference type="NCBI Taxonomy" id="1314802"/>
    <lineage>
        <taxon>Eukaryota</taxon>
        <taxon>Fungi</taxon>
        <taxon>Dikarya</taxon>
        <taxon>Ascomycota</taxon>
        <taxon>Pezizomycotina</taxon>
        <taxon>Dothideomycetes</taxon>
        <taxon>Pleosporomycetidae</taxon>
        <taxon>Pleosporales</taxon>
        <taxon>Melanommataceae</taxon>
        <taxon>Melanomma</taxon>
    </lineage>
</organism>
<dbReference type="InterPro" id="IPR025977">
    <property type="entry name" value="Cnd3_C"/>
</dbReference>
<dbReference type="PANTHER" id="PTHR14418">
    <property type="entry name" value="CONDENSIN COMPLEX SUBUNIT 3-RELATED"/>
    <property type="match status" value="1"/>
</dbReference>
<keyword evidence="6" id="KW-0226">DNA condensation</keyword>
<keyword evidence="3" id="KW-0158">Chromosome</keyword>
<comment type="subcellular location">
    <subcellularLocation>
        <location evidence="1">Chromosome</location>
    </subcellularLocation>
</comment>
<evidence type="ECO:0000313" key="10">
    <source>
        <dbReference type="EMBL" id="KAF2791705.1"/>
    </source>
</evidence>
<dbReference type="Proteomes" id="UP000799757">
    <property type="component" value="Unassembled WGS sequence"/>
</dbReference>
<feature type="compositionally biased region" description="Acidic residues" evidence="8">
    <location>
        <begin position="1010"/>
        <end position="1021"/>
    </location>
</feature>
<feature type="compositionally biased region" description="Acidic residues" evidence="8">
    <location>
        <begin position="1076"/>
        <end position="1088"/>
    </location>
</feature>
<dbReference type="Pfam" id="PF12719">
    <property type="entry name" value="Cnd3"/>
    <property type="match status" value="1"/>
</dbReference>
<feature type="region of interest" description="Disordered" evidence="8">
    <location>
        <begin position="1010"/>
        <end position="1142"/>
    </location>
</feature>
<feature type="compositionally biased region" description="Acidic residues" evidence="8">
    <location>
        <begin position="1103"/>
        <end position="1116"/>
    </location>
</feature>
<evidence type="ECO:0000313" key="11">
    <source>
        <dbReference type="Proteomes" id="UP000799757"/>
    </source>
</evidence>
<evidence type="ECO:0000256" key="6">
    <source>
        <dbReference type="ARBA" id="ARBA00023067"/>
    </source>
</evidence>
<dbReference type="GO" id="GO:0051301">
    <property type="term" value="P:cell division"/>
    <property type="evidence" value="ECO:0007669"/>
    <property type="project" value="UniProtKB-KW"/>
</dbReference>
<keyword evidence="7" id="KW-0131">Cell cycle</keyword>
<dbReference type="AlphaFoldDB" id="A0A6A6X6K2"/>
<feature type="compositionally biased region" description="Polar residues" evidence="8">
    <location>
        <begin position="7"/>
        <end position="36"/>
    </location>
</feature>
<dbReference type="GO" id="GO:0000796">
    <property type="term" value="C:condensin complex"/>
    <property type="evidence" value="ECO:0007669"/>
    <property type="project" value="InterPro"/>
</dbReference>
<dbReference type="InterPro" id="IPR027165">
    <property type="entry name" value="CND3"/>
</dbReference>
<feature type="region of interest" description="Disordered" evidence="8">
    <location>
        <begin position="1"/>
        <end position="46"/>
    </location>
</feature>
<dbReference type="GO" id="GO:0007076">
    <property type="term" value="P:mitotic chromosome condensation"/>
    <property type="evidence" value="ECO:0007669"/>
    <property type="project" value="InterPro"/>
</dbReference>
<dbReference type="PANTHER" id="PTHR14418:SF5">
    <property type="entry name" value="CONDENSIN COMPLEX SUBUNIT 3"/>
    <property type="match status" value="1"/>
</dbReference>
<evidence type="ECO:0000256" key="1">
    <source>
        <dbReference type="ARBA" id="ARBA00004286"/>
    </source>
</evidence>
<keyword evidence="4" id="KW-0132">Cell division</keyword>
<feature type="compositionally biased region" description="Acidic residues" evidence="8">
    <location>
        <begin position="1131"/>
        <end position="1142"/>
    </location>
</feature>
<keyword evidence="11" id="KW-1185">Reference proteome</keyword>
<proteinExistence type="inferred from homology"/>
<feature type="domain" description="Nuclear condensin complex subunit 3 C-terminal" evidence="9">
    <location>
        <begin position="641"/>
        <end position="945"/>
    </location>
</feature>
<evidence type="ECO:0000256" key="7">
    <source>
        <dbReference type="ARBA" id="ARBA00023306"/>
    </source>
</evidence>
<gene>
    <name evidence="10" type="ORF">K505DRAFT_376560</name>
</gene>
<evidence type="ECO:0000256" key="2">
    <source>
        <dbReference type="ARBA" id="ARBA00006533"/>
    </source>
</evidence>